<evidence type="ECO:0000256" key="1">
    <source>
        <dbReference type="SAM" id="MobiDB-lite"/>
    </source>
</evidence>
<dbReference type="Proteomes" id="UP001583172">
    <property type="component" value="Unassembled WGS sequence"/>
</dbReference>
<proteinExistence type="predicted"/>
<accession>A0ABR3VQW6</accession>
<name>A0ABR3VQW6_HUMIN</name>
<reference evidence="2 3" key="1">
    <citation type="journal article" date="2024" name="Commun. Biol.">
        <title>Comparative genomic analysis of thermophilic fungi reveals convergent evolutionary adaptations and gene losses.</title>
        <authorList>
            <person name="Steindorff A.S."/>
            <person name="Aguilar-Pontes M.V."/>
            <person name="Robinson A.J."/>
            <person name="Andreopoulos B."/>
            <person name="LaButti K."/>
            <person name="Kuo A."/>
            <person name="Mondo S."/>
            <person name="Riley R."/>
            <person name="Otillar R."/>
            <person name="Haridas S."/>
            <person name="Lipzen A."/>
            <person name="Grimwood J."/>
            <person name="Schmutz J."/>
            <person name="Clum A."/>
            <person name="Reid I.D."/>
            <person name="Moisan M.C."/>
            <person name="Butler G."/>
            <person name="Nguyen T.T.M."/>
            <person name="Dewar K."/>
            <person name="Conant G."/>
            <person name="Drula E."/>
            <person name="Henrissat B."/>
            <person name="Hansel C."/>
            <person name="Singer S."/>
            <person name="Hutchinson M.I."/>
            <person name="de Vries R.P."/>
            <person name="Natvig D.O."/>
            <person name="Powell A.J."/>
            <person name="Tsang A."/>
            <person name="Grigoriev I.V."/>
        </authorList>
    </citation>
    <scope>NUCLEOTIDE SEQUENCE [LARGE SCALE GENOMIC DNA]</scope>
    <source>
        <strain evidence="2 3">CBS 620.91</strain>
    </source>
</reference>
<comment type="caution">
    <text evidence="2">The sequence shown here is derived from an EMBL/GenBank/DDBJ whole genome shotgun (WGS) entry which is preliminary data.</text>
</comment>
<dbReference type="EMBL" id="JAZGSY010000014">
    <property type="protein sequence ID" value="KAL1843558.1"/>
    <property type="molecule type" value="Genomic_DNA"/>
</dbReference>
<evidence type="ECO:0000313" key="3">
    <source>
        <dbReference type="Proteomes" id="UP001583172"/>
    </source>
</evidence>
<protein>
    <submittedName>
        <fullName evidence="2">Uncharacterized protein</fullName>
    </submittedName>
</protein>
<feature type="region of interest" description="Disordered" evidence="1">
    <location>
        <begin position="167"/>
        <end position="194"/>
    </location>
</feature>
<evidence type="ECO:0000313" key="2">
    <source>
        <dbReference type="EMBL" id="KAL1843558.1"/>
    </source>
</evidence>
<gene>
    <name evidence="2" type="ORF">VTJ49DRAFT_1151</name>
</gene>
<sequence length="257" mass="28898">MDDYFPYTPEPFTPLEIVLTLQDSWVAGPETQQQRHDAVLSMLTGPAEPGGGCGLLIREAREVMLRAAAGILQLLLAAKVEPREVGQEAFDLIVWAYVYERVASNEKIATQTFPWKHETIAAIIDHLVNVNGNSPPAEAYRVFCVNMSRRRAVIASIARRTEVPRRGHKIQPLNTAAPSRHGKDSHQQENTSQVGEDALAAVPIDPTLERFGRMLEFSLTSVKFDASAYPRFGEREAYRKWFHELMTAFLGPEYYKT</sequence>
<organism evidence="2 3">
    <name type="scientific">Humicola insolens</name>
    <name type="common">Soft-rot fungus</name>
    <dbReference type="NCBI Taxonomy" id="85995"/>
    <lineage>
        <taxon>Eukaryota</taxon>
        <taxon>Fungi</taxon>
        <taxon>Dikarya</taxon>
        <taxon>Ascomycota</taxon>
        <taxon>Pezizomycotina</taxon>
        <taxon>Sordariomycetes</taxon>
        <taxon>Sordariomycetidae</taxon>
        <taxon>Sordariales</taxon>
        <taxon>Chaetomiaceae</taxon>
        <taxon>Mycothermus</taxon>
    </lineage>
</organism>
<keyword evidence="3" id="KW-1185">Reference proteome</keyword>